<protein>
    <recommendedName>
        <fullName evidence="3">Blue-light-activated histidine kinase</fullName>
        <ecNumber evidence="2">2.7.13.3</ecNumber>
    </recommendedName>
</protein>
<name>A0A286IHA7_9HYPH</name>
<evidence type="ECO:0000256" key="9">
    <source>
        <dbReference type="ARBA" id="ARBA00022679"/>
    </source>
</evidence>
<evidence type="ECO:0000256" key="4">
    <source>
        <dbReference type="ARBA" id="ARBA00022543"/>
    </source>
</evidence>
<evidence type="ECO:0000313" key="19">
    <source>
        <dbReference type="EMBL" id="SOE19036.1"/>
    </source>
</evidence>
<evidence type="ECO:0000256" key="8">
    <source>
        <dbReference type="ARBA" id="ARBA00022643"/>
    </source>
</evidence>
<keyword evidence="11" id="KW-0547">Nucleotide-binding</keyword>
<keyword evidence="16" id="KW-0675">Receptor</keyword>
<dbReference type="InterPro" id="IPR001610">
    <property type="entry name" value="PAC"/>
</dbReference>
<dbReference type="Pfam" id="PF07536">
    <property type="entry name" value="HWE_HK"/>
    <property type="match status" value="1"/>
</dbReference>
<dbReference type="PROSITE" id="PS50112">
    <property type="entry name" value="PAS"/>
    <property type="match status" value="2"/>
</dbReference>
<dbReference type="GO" id="GO:0005524">
    <property type="term" value="F:ATP binding"/>
    <property type="evidence" value="ECO:0007669"/>
    <property type="project" value="UniProtKB-KW"/>
</dbReference>
<dbReference type="InterPro" id="IPR011102">
    <property type="entry name" value="Sig_transdc_His_kinase_HWE"/>
</dbReference>
<evidence type="ECO:0000256" key="3">
    <source>
        <dbReference type="ARBA" id="ARBA00021740"/>
    </source>
</evidence>
<dbReference type="Gene3D" id="3.30.450.20">
    <property type="entry name" value="PAS domain"/>
    <property type="match status" value="2"/>
</dbReference>
<dbReference type="PROSITE" id="PS50113">
    <property type="entry name" value="PAC"/>
    <property type="match status" value="2"/>
</dbReference>
<evidence type="ECO:0000256" key="15">
    <source>
        <dbReference type="ARBA" id="ARBA00023026"/>
    </source>
</evidence>
<dbReference type="Pfam" id="PF00989">
    <property type="entry name" value="PAS"/>
    <property type="match status" value="1"/>
</dbReference>
<comment type="catalytic activity">
    <reaction evidence="1">
        <text>ATP + protein L-histidine = ADP + protein N-phospho-L-histidine.</text>
        <dbReference type="EC" id="2.7.13.3"/>
    </reaction>
</comment>
<evidence type="ECO:0000256" key="5">
    <source>
        <dbReference type="ARBA" id="ARBA00022553"/>
    </source>
</evidence>
<dbReference type="NCBIfam" id="TIGR00229">
    <property type="entry name" value="sensory_box"/>
    <property type="match status" value="2"/>
</dbReference>
<dbReference type="PANTHER" id="PTHR41523">
    <property type="entry name" value="TWO-COMPONENT SYSTEM SENSOR PROTEIN"/>
    <property type="match status" value="1"/>
</dbReference>
<evidence type="ECO:0000256" key="13">
    <source>
        <dbReference type="ARBA" id="ARBA00022840"/>
    </source>
</evidence>
<reference evidence="20" key="1">
    <citation type="submission" date="2017-08" db="EMBL/GenBank/DDBJ databases">
        <authorList>
            <person name="Varghese N."/>
            <person name="Submissions S."/>
        </authorList>
    </citation>
    <scope>NUCLEOTIDE SEQUENCE [LARGE SCALE GENOMIC DNA]</scope>
    <source>
        <strain evidence="20">KCTC 23107</strain>
    </source>
</reference>
<dbReference type="InterPro" id="IPR036890">
    <property type="entry name" value="HATPase_C_sf"/>
</dbReference>
<dbReference type="Pfam" id="PF08448">
    <property type="entry name" value="PAS_4"/>
    <property type="match status" value="1"/>
</dbReference>
<dbReference type="GO" id="GO:0006355">
    <property type="term" value="P:regulation of DNA-templated transcription"/>
    <property type="evidence" value="ECO:0007669"/>
    <property type="project" value="InterPro"/>
</dbReference>
<evidence type="ECO:0000256" key="11">
    <source>
        <dbReference type="ARBA" id="ARBA00022741"/>
    </source>
</evidence>
<feature type="domain" description="PAC" evidence="18">
    <location>
        <begin position="269"/>
        <end position="319"/>
    </location>
</feature>
<dbReference type="InterPro" id="IPR000700">
    <property type="entry name" value="PAS-assoc_C"/>
</dbReference>
<dbReference type="InterPro" id="IPR013767">
    <property type="entry name" value="PAS_fold"/>
</dbReference>
<feature type="domain" description="PAC" evidence="18">
    <location>
        <begin position="146"/>
        <end position="198"/>
    </location>
</feature>
<feature type="domain" description="PAS" evidence="17">
    <location>
        <begin position="68"/>
        <end position="103"/>
    </location>
</feature>
<evidence type="ECO:0000256" key="16">
    <source>
        <dbReference type="ARBA" id="ARBA00023170"/>
    </source>
</evidence>
<dbReference type="SMART" id="SM00086">
    <property type="entry name" value="PAC"/>
    <property type="match status" value="3"/>
</dbReference>
<evidence type="ECO:0000256" key="1">
    <source>
        <dbReference type="ARBA" id="ARBA00000085"/>
    </source>
</evidence>
<evidence type="ECO:0000256" key="2">
    <source>
        <dbReference type="ARBA" id="ARBA00012438"/>
    </source>
</evidence>
<keyword evidence="13" id="KW-0067">ATP-binding</keyword>
<dbReference type="OrthoDB" id="341208at2"/>
<dbReference type="EMBL" id="OCPC01000008">
    <property type="protein sequence ID" value="SOE19036.1"/>
    <property type="molecule type" value="Genomic_DNA"/>
</dbReference>
<keyword evidence="14" id="KW-0157">Chromophore</keyword>
<feature type="domain" description="PAS" evidence="17">
    <location>
        <begin position="192"/>
        <end position="243"/>
    </location>
</feature>
<sequence length="505" mass="56089">MIEDILDRLLRGETIRRYPARLRASDGSIKHVEITSSGQFIYGNFVNTRCFSVDVTDLMEARAQAARKDDFLRQVLDALPAAIFMVNASGKLTYVNNAANELVTQEPKIGEDDWHTTFRLFTRDGHEMPHEQRPMTIALKTNRAVWGVEAMTQRADGSLIPVMPFPTPICDESGNLSGAVNMFIDMSKRKQAEDMFRHAVEASPSGMILVDPDGRILMVNEATAQIFGYSRLELLGRTIEDLIPAHFRCDHAAYRQGYSAYPTVRVMGASRELFGLRKDGTEVPVEIGLNPIVTDQGQMVLSTIIDISDRKRAAERERLLVRELQHRSGNLFAIVRAVISRSLSGDRTLSEARSVLDSRLTAMARTFQLLHDLEWSDVNLGDIVRAELEPFGNRVKIDGAEVTLAPAVAQNFSLALHELATNAAKYGALSVPDGLVEIRWFNADGDVASKIQFEWQERDGPPVAVPRRQGFGSKLLKTVFPVAQLDFVPDGLYCKIAAETSSSAL</sequence>
<evidence type="ECO:0000256" key="10">
    <source>
        <dbReference type="ARBA" id="ARBA00022737"/>
    </source>
</evidence>
<dbReference type="SUPFAM" id="SSF55785">
    <property type="entry name" value="PYP-like sensor domain (PAS domain)"/>
    <property type="match status" value="2"/>
</dbReference>
<keyword evidence="8" id="KW-0288">FMN</keyword>
<gene>
    <name evidence="19" type="ORF">SAMN05877838_3986</name>
</gene>
<dbReference type="AlphaFoldDB" id="A0A286IHA7"/>
<keyword evidence="9" id="KW-0808">Transferase</keyword>
<keyword evidence="10" id="KW-0677">Repeat</keyword>
<evidence type="ECO:0000256" key="6">
    <source>
        <dbReference type="ARBA" id="ARBA00022606"/>
    </source>
</evidence>
<dbReference type="InterPro" id="IPR035965">
    <property type="entry name" value="PAS-like_dom_sf"/>
</dbReference>
<evidence type="ECO:0000259" key="18">
    <source>
        <dbReference type="PROSITE" id="PS50113"/>
    </source>
</evidence>
<dbReference type="Gene3D" id="3.30.565.10">
    <property type="entry name" value="Histidine kinase-like ATPase, C-terminal domain"/>
    <property type="match status" value="1"/>
</dbReference>
<accession>A0A286IHA7</accession>
<dbReference type="InterPro" id="IPR000014">
    <property type="entry name" value="PAS"/>
</dbReference>
<dbReference type="Proteomes" id="UP000219465">
    <property type="component" value="Unassembled WGS sequence"/>
</dbReference>
<dbReference type="CDD" id="cd00130">
    <property type="entry name" value="PAS"/>
    <property type="match status" value="2"/>
</dbReference>
<proteinExistence type="predicted"/>
<dbReference type="SMART" id="SM00911">
    <property type="entry name" value="HWE_HK"/>
    <property type="match status" value="1"/>
</dbReference>
<dbReference type="InterPro" id="IPR013656">
    <property type="entry name" value="PAS_4"/>
</dbReference>
<dbReference type="GO" id="GO:0004673">
    <property type="term" value="F:protein histidine kinase activity"/>
    <property type="evidence" value="ECO:0007669"/>
    <property type="project" value="UniProtKB-EC"/>
</dbReference>
<dbReference type="SMART" id="SM00091">
    <property type="entry name" value="PAS"/>
    <property type="match status" value="2"/>
</dbReference>
<evidence type="ECO:0000313" key="20">
    <source>
        <dbReference type="Proteomes" id="UP000219465"/>
    </source>
</evidence>
<evidence type="ECO:0000256" key="12">
    <source>
        <dbReference type="ARBA" id="ARBA00022777"/>
    </source>
</evidence>
<keyword evidence="7" id="KW-0285">Flavoprotein</keyword>
<dbReference type="EC" id="2.7.13.3" evidence="2"/>
<dbReference type="GO" id="GO:0009881">
    <property type="term" value="F:photoreceptor activity"/>
    <property type="evidence" value="ECO:0007669"/>
    <property type="project" value="UniProtKB-KW"/>
</dbReference>
<evidence type="ECO:0000256" key="7">
    <source>
        <dbReference type="ARBA" id="ARBA00022630"/>
    </source>
</evidence>
<keyword evidence="4" id="KW-0600">Photoreceptor protein</keyword>
<evidence type="ECO:0000259" key="17">
    <source>
        <dbReference type="PROSITE" id="PS50112"/>
    </source>
</evidence>
<keyword evidence="12" id="KW-0418">Kinase</keyword>
<keyword evidence="15" id="KW-0843">Virulence</keyword>
<keyword evidence="6" id="KW-0716">Sensory transduction</keyword>
<keyword evidence="20" id="KW-1185">Reference proteome</keyword>
<organism evidence="19 20">
    <name type="scientific">Hoeflea halophila</name>
    <dbReference type="NCBI Taxonomy" id="714899"/>
    <lineage>
        <taxon>Bacteria</taxon>
        <taxon>Pseudomonadati</taxon>
        <taxon>Pseudomonadota</taxon>
        <taxon>Alphaproteobacteria</taxon>
        <taxon>Hyphomicrobiales</taxon>
        <taxon>Rhizobiaceae</taxon>
        <taxon>Hoeflea</taxon>
    </lineage>
</organism>
<evidence type="ECO:0000256" key="14">
    <source>
        <dbReference type="ARBA" id="ARBA00022991"/>
    </source>
</evidence>
<keyword evidence="5" id="KW-0597">Phosphoprotein</keyword>
<dbReference type="PANTHER" id="PTHR41523:SF8">
    <property type="entry name" value="ETHYLENE RESPONSE SENSOR PROTEIN"/>
    <property type="match status" value="1"/>
</dbReference>